<gene>
    <name evidence="9" type="ORF">NCTC9177_05340</name>
</gene>
<dbReference type="GO" id="GO:0070733">
    <property type="term" value="F:AMPylase activity"/>
    <property type="evidence" value="ECO:0007669"/>
    <property type="project" value="TreeGrafter"/>
</dbReference>
<comment type="cofactor">
    <cofactor evidence="1">
        <name>Mg(2+)</name>
        <dbReference type="ChEBI" id="CHEBI:18420"/>
    </cofactor>
</comment>
<evidence type="ECO:0000256" key="1">
    <source>
        <dbReference type="ARBA" id="ARBA00001946"/>
    </source>
</evidence>
<sequence length="117" mass="13745">MLMRVAESHVRFGHFEHFYYRREPQKVQQLADYVIRHHWPQLQDEADKYLLWFRDVVTRTAQTIASWQTVGFAHGVMNTDNMSILGLTIDYGPYGFLDDFSTGLHLQPLRLSGALQF</sequence>
<evidence type="ECO:0000256" key="6">
    <source>
        <dbReference type="ARBA" id="ARBA00022741"/>
    </source>
</evidence>
<keyword evidence="3" id="KW-0808">Transferase</keyword>
<proteinExistence type="inferred from homology"/>
<dbReference type="PANTHER" id="PTHR32057">
    <property type="entry name" value="PROTEIN ADENYLYLTRANSFERASE SELO, MITOCHONDRIAL"/>
    <property type="match status" value="1"/>
</dbReference>
<accession>A0A7H4MM83</accession>
<keyword evidence="4" id="KW-0548">Nucleotidyltransferase</keyword>
<dbReference type="GO" id="GO:0005524">
    <property type="term" value="F:ATP binding"/>
    <property type="evidence" value="ECO:0007669"/>
    <property type="project" value="UniProtKB-KW"/>
</dbReference>
<dbReference type="EMBL" id="UGKR01000003">
    <property type="protein sequence ID" value="STS91433.1"/>
    <property type="molecule type" value="Genomic_DNA"/>
</dbReference>
<keyword evidence="7" id="KW-0067">ATP-binding</keyword>
<dbReference type="GO" id="GO:0046872">
    <property type="term" value="F:metal ion binding"/>
    <property type="evidence" value="ECO:0007669"/>
    <property type="project" value="UniProtKB-KW"/>
</dbReference>
<dbReference type="Pfam" id="PF02696">
    <property type="entry name" value="SelO"/>
    <property type="match status" value="1"/>
</dbReference>
<dbReference type="PANTHER" id="PTHR32057:SF14">
    <property type="entry name" value="PROTEIN ADENYLYLTRANSFERASE SELO, MITOCHONDRIAL"/>
    <property type="match status" value="1"/>
</dbReference>
<keyword evidence="5" id="KW-0479">Metal-binding</keyword>
<name>A0A7H4MM83_KLEVA</name>
<evidence type="ECO:0000313" key="9">
    <source>
        <dbReference type="EMBL" id="STS91433.1"/>
    </source>
</evidence>
<evidence type="ECO:0000313" key="10">
    <source>
        <dbReference type="Proteomes" id="UP000254545"/>
    </source>
</evidence>
<comment type="caution">
    <text evidence="9">The sequence shown here is derived from an EMBL/GenBank/DDBJ whole genome shotgun (WGS) entry which is preliminary data.</text>
</comment>
<reference evidence="9 10" key="1">
    <citation type="submission" date="2018-06" db="EMBL/GenBank/DDBJ databases">
        <authorList>
            <consortium name="Pathogen Informatics"/>
            <person name="Doyle S."/>
        </authorList>
    </citation>
    <scope>NUCLEOTIDE SEQUENCE [LARGE SCALE GENOMIC DNA]</scope>
    <source>
        <strain evidence="9 10">NCTC9177</strain>
    </source>
</reference>
<evidence type="ECO:0000256" key="4">
    <source>
        <dbReference type="ARBA" id="ARBA00022695"/>
    </source>
</evidence>
<evidence type="ECO:0000256" key="2">
    <source>
        <dbReference type="ARBA" id="ARBA00009747"/>
    </source>
</evidence>
<evidence type="ECO:0000256" key="8">
    <source>
        <dbReference type="ARBA" id="ARBA00022842"/>
    </source>
</evidence>
<dbReference type="InterPro" id="IPR003846">
    <property type="entry name" value="SelO"/>
</dbReference>
<evidence type="ECO:0000256" key="5">
    <source>
        <dbReference type="ARBA" id="ARBA00022723"/>
    </source>
</evidence>
<keyword evidence="6" id="KW-0547">Nucleotide-binding</keyword>
<keyword evidence="8" id="KW-0460">Magnesium</keyword>
<comment type="similarity">
    <text evidence="2">Belongs to the SELO family.</text>
</comment>
<dbReference type="AlphaFoldDB" id="A0A7H4MM83"/>
<evidence type="ECO:0000256" key="3">
    <source>
        <dbReference type="ARBA" id="ARBA00022679"/>
    </source>
</evidence>
<protein>
    <submittedName>
        <fullName evidence="9">Selenoprotein O-like protein</fullName>
    </submittedName>
</protein>
<organism evidence="9 10">
    <name type="scientific">Klebsiella variicola</name>
    <dbReference type="NCBI Taxonomy" id="244366"/>
    <lineage>
        <taxon>Bacteria</taxon>
        <taxon>Pseudomonadati</taxon>
        <taxon>Pseudomonadota</taxon>
        <taxon>Gammaproteobacteria</taxon>
        <taxon>Enterobacterales</taxon>
        <taxon>Enterobacteriaceae</taxon>
        <taxon>Klebsiella/Raoultella group</taxon>
        <taxon>Klebsiella</taxon>
        <taxon>Klebsiella pneumoniae complex</taxon>
    </lineage>
</organism>
<dbReference type="Proteomes" id="UP000254545">
    <property type="component" value="Unassembled WGS sequence"/>
</dbReference>
<evidence type="ECO:0000256" key="7">
    <source>
        <dbReference type="ARBA" id="ARBA00022840"/>
    </source>
</evidence>